<keyword evidence="2" id="KW-0732">Signal</keyword>
<feature type="region of interest" description="Disordered" evidence="1">
    <location>
        <begin position="197"/>
        <end position="234"/>
    </location>
</feature>
<feature type="chain" id="PRO_5046988345" evidence="2">
    <location>
        <begin position="25"/>
        <end position="861"/>
    </location>
</feature>
<name>A0ABV7G3B7_9PROT</name>
<sequence length="861" mass="90211">MRRALLLASIALPPLLGQPAAAQAPAVPVAAAAETASVRVRTGQHNDRGRVVLHFGAIPSHELRRVGSEHELWLRGRFQLNLSGQRPLAELTGMEVRQEGDATVLRLRPACDCVVETGAFDGMLYVDLRPARTVREPASPAQLAAARRRLLDDAVRLGLLRQDQAIALLRSAGSVEASPSPVSSAAAPMPAPVPADVPAAPALSPHAAPPASTTTKPPTVAGAGTAAPTATDSLSKSEIAALRDTLMSRLALLNGQPSAGSAAPARSPMAATAPSPPPNLIPAASAGPAAPEERPMSAMATAPLPNPAFPAPSDKPVCLTPSFSLIGWAGMQPFNEALAGLRAGLARSDHGAAEAAALAEFYVGQELPREALEVLSNRLGEAPGGEVRQRLERVRDVARLLGRQPIEGTSPLLADAGDCTPPDLPLWQGLLAALRGDANSLARLAPRIRAALRDVPAGPRLSLVATMAEIVEDDTETLRTLLGALRGPGALGDPRPEQTAVRSLLMARLAHAEGNRPEELQHLQAAVRNRRSLAVLQARIRLAALQFDRPGAEGRQAELVLLDASRTFRRDSLGEEAAILYAQRLLERGDIAAALAVADGASQAMMRPSAESRGARLAARALRLLLVDAKGLALPPAGERLALFWQYEGYATPGERGDDIRRGAVQLMLQEGLADAALDIARQLTPATLLQQDGALLTARAEAMASQGDARRAMALLRSLPPSDALRRAASVALTRLGQPADAAEELRGMEELADRQSRAGLLFQAQSWADAMAAYGALLRDPELPPDMRGEATQRLAAAAALAGGRPDVPNDLLTASSSTKALLHLSGNVQASERGVSAARAAIARSRQVERLLPDAGRN</sequence>
<feature type="signal peptide" evidence="2">
    <location>
        <begin position="1"/>
        <end position="24"/>
    </location>
</feature>
<evidence type="ECO:0000256" key="2">
    <source>
        <dbReference type="SAM" id="SignalP"/>
    </source>
</evidence>
<feature type="compositionally biased region" description="Low complexity" evidence="1">
    <location>
        <begin position="257"/>
        <end position="273"/>
    </location>
</feature>
<feature type="compositionally biased region" description="Low complexity" evidence="1">
    <location>
        <begin position="197"/>
        <end position="231"/>
    </location>
</feature>
<organism evidence="3 4">
    <name type="scientific">Teichococcus globiformis</name>
    <dbReference type="NCBI Taxonomy" id="2307229"/>
    <lineage>
        <taxon>Bacteria</taxon>
        <taxon>Pseudomonadati</taxon>
        <taxon>Pseudomonadota</taxon>
        <taxon>Alphaproteobacteria</taxon>
        <taxon>Acetobacterales</taxon>
        <taxon>Roseomonadaceae</taxon>
        <taxon>Roseomonas</taxon>
    </lineage>
</organism>
<dbReference type="RefSeq" id="WP_379597331.1">
    <property type="nucleotide sequence ID" value="NZ_JBHRTN010000014.1"/>
</dbReference>
<evidence type="ECO:0000313" key="4">
    <source>
        <dbReference type="Proteomes" id="UP001595593"/>
    </source>
</evidence>
<accession>A0ABV7G3B7</accession>
<comment type="caution">
    <text evidence="3">The sequence shown here is derived from an EMBL/GenBank/DDBJ whole genome shotgun (WGS) entry which is preliminary data.</text>
</comment>
<evidence type="ECO:0000313" key="3">
    <source>
        <dbReference type="EMBL" id="MFC3126166.1"/>
    </source>
</evidence>
<evidence type="ECO:0000256" key="1">
    <source>
        <dbReference type="SAM" id="MobiDB-lite"/>
    </source>
</evidence>
<protein>
    <submittedName>
        <fullName evidence="3">Uncharacterized protein</fullName>
    </submittedName>
</protein>
<dbReference type="Proteomes" id="UP001595593">
    <property type="component" value="Unassembled WGS sequence"/>
</dbReference>
<gene>
    <name evidence="3" type="ORF">ACFOD4_13945</name>
</gene>
<keyword evidence="4" id="KW-1185">Reference proteome</keyword>
<dbReference type="EMBL" id="JBHRTN010000014">
    <property type="protein sequence ID" value="MFC3126166.1"/>
    <property type="molecule type" value="Genomic_DNA"/>
</dbReference>
<reference evidence="4" key="1">
    <citation type="journal article" date="2019" name="Int. J. Syst. Evol. Microbiol.">
        <title>The Global Catalogue of Microorganisms (GCM) 10K type strain sequencing project: providing services to taxonomists for standard genome sequencing and annotation.</title>
        <authorList>
            <consortium name="The Broad Institute Genomics Platform"/>
            <consortium name="The Broad Institute Genome Sequencing Center for Infectious Disease"/>
            <person name="Wu L."/>
            <person name="Ma J."/>
        </authorList>
    </citation>
    <scope>NUCLEOTIDE SEQUENCE [LARGE SCALE GENOMIC DNA]</scope>
    <source>
        <strain evidence="4">KCTC 52094</strain>
    </source>
</reference>
<feature type="region of interest" description="Disordered" evidence="1">
    <location>
        <begin position="256"/>
        <end position="295"/>
    </location>
</feature>
<proteinExistence type="predicted"/>